<dbReference type="GO" id="GO:0019433">
    <property type="term" value="P:triglyceride catabolic process"/>
    <property type="evidence" value="ECO:0007669"/>
    <property type="project" value="TreeGrafter"/>
</dbReference>
<dbReference type="Pfam" id="PF07859">
    <property type="entry name" value="Abhydrolase_3"/>
    <property type="match status" value="2"/>
</dbReference>
<dbReference type="Gene3D" id="3.40.50.1820">
    <property type="entry name" value="alpha/beta hydrolase"/>
    <property type="match status" value="2"/>
</dbReference>
<evidence type="ECO:0000259" key="3">
    <source>
        <dbReference type="Pfam" id="PF07859"/>
    </source>
</evidence>
<evidence type="ECO:0000256" key="1">
    <source>
        <dbReference type="SAM" id="MobiDB-lite"/>
    </source>
</evidence>
<gene>
    <name evidence="4" type="ORF">MGAL_10B046721</name>
</gene>
<keyword evidence="4" id="KW-0378">Hydrolase</keyword>
<evidence type="ECO:0000313" key="5">
    <source>
        <dbReference type="Proteomes" id="UP000596742"/>
    </source>
</evidence>
<dbReference type="EMBL" id="UYJE01007946">
    <property type="protein sequence ID" value="VDI59503.1"/>
    <property type="molecule type" value="Genomic_DNA"/>
</dbReference>
<dbReference type="GO" id="GO:0008203">
    <property type="term" value="P:cholesterol metabolic process"/>
    <property type="evidence" value="ECO:0007669"/>
    <property type="project" value="InterPro"/>
</dbReference>
<dbReference type="InterPro" id="IPR013094">
    <property type="entry name" value="AB_hydrolase_3"/>
</dbReference>
<dbReference type="InterPro" id="IPR010468">
    <property type="entry name" value="HSL_N"/>
</dbReference>
<dbReference type="Pfam" id="PF06350">
    <property type="entry name" value="HSL_N"/>
    <property type="match status" value="1"/>
</dbReference>
<protein>
    <submittedName>
        <fullName evidence="4">Hormone-sensitive lipase</fullName>
        <ecNumber evidence="4">3.1.1.79</ecNumber>
    </submittedName>
</protein>
<organism evidence="4 5">
    <name type="scientific">Mytilus galloprovincialis</name>
    <name type="common">Mediterranean mussel</name>
    <dbReference type="NCBI Taxonomy" id="29158"/>
    <lineage>
        <taxon>Eukaryota</taxon>
        <taxon>Metazoa</taxon>
        <taxon>Spiralia</taxon>
        <taxon>Lophotrochozoa</taxon>
        <taxon>Mollusca</taxon>
        <taxon>Bivalvia</taxon>
        <taxon>Autobranchia</taxon>
        <taxon>Pteriomorphia</taxon>
        <taxon>Mytilida</taxon>
        <taxon>Mytiloidea</taxon>
        <taxon>Mytilidae</taxon>
        <taxon>Mytilinae</taxon>
        <taxon>Mytilus</taxon>
    </lineage>
</organism>
<evidence type="ECO:0000313" key="4">
    <source>
        <dbReference type="EMBL" id="VDI59503.1"/>
    </source>
</evidence>
<dbReference type="SUPFAM" id="SSF53474">
    <property type="entry name" value="alpha/beta-Hydrolases"/>
    <property type="match status" value="1"/>
</dbReference>
<feature type="domain" description="Hormone-sensitive lipase N-terminal" evidence="2">
    <location>
        <begin position="2"/>
        <end position="62"/>
    </location>
</feature>
<feature type="domain" description="Alpha/beta hydrolase fold-3" evidence="3">
    <location>
        <begin position="81"/>
        <end position="223"/>
    </location>
</feature>
<sequence length="604" mass="66147">MQLSHLACPRVHVNEVITIQPGPFEMNCHNSVETVVITPPCAYTGPGNIKMRLFSNHWREGQKVPHTKMKKKPNPKSSGLVLHCHGGGFVAQSSRSHEVYLRQWAKDLDVPILSIDYSLAPEYPFPRALEECFYAYAWALENSELLGWTGERICFAGDSAGGNLMMATAIRAASFQIRVPDGIMAAYTPFMVRYTPSPSRMMGLMDPLLPMGILTRCLAAYAGVSTCFSPKDDKWVIVEYKKSDHSFEDCEKSTKGGNSPTDTSASSSLRNSAMDTLTSSSEMESNSGTESCFEEVEIDNGQVPIPPINDETTEKEDVKSEESFEVLTVSKEAIGTPDSTDSQFSVEDFDSEGADHSTSQNVNVNDSEQNGAVMELSELKIGTNSVENGAVNEASQHNVVMSPMEDGAFDEQTLSKDMVGQSDSVSGQSNKHKKLARVSKGISKQASVDLPKEVCQSVPPRQSMTSRSKTFDCGVQGDSDSSFVTNCTGTLNFVPLRAAKHHIQHSPLTAFRHLPIVKNPYMSPLLASEELLKDLPPVYLVACHLDPLLDDSVSFAKKLRDLNKKVDLHLIDDLPHGFLNFSMVSKEARLASDICVSKIMSVLG</sequence>
<reference evidence="4" key="1">
    <citation type="submission" date="2018-11" db="EMBL/GenBank/DDBJ databases">
        <authorList>
            <person name="Alioto T."/>
            <person name="Alioto T."/>
        </authorList>
    </citation>
    <scope>NUCLEOTIDE SEQUENCE</scope>
</reference>
<dbReference type="GO" id="GO:0004806">
    <property type="term" value="F:triacylglycerol lipase activity"/>
    <property type="evidence" value="ECO:0007669"/>
    <property type="project" value="TreeGrafter"/>
</dbReference>
<dbReference type="InterPro" id="IPR029058">
    <property type="entry name" value="AB_hydrolase_fold"/>
</dbReference>
<dbReference type="PANTHER" id="PTHR23025:SF3">
    <property type="entry name" value="HORMONE-SENSITIVE LIPASE"/>
    <property type="match status" value="1"/>
</dbReference>
<feature type="domain" description="Alpha/beta hydrolase fold-3" evidence="3">
    <location>
        <begin position="518"/>
        <end position="579"/>
    </location>
</feature>
<comment type="caution">
    <text evidence="4">The sequence shown here is derived from an EMBL/GenBank/DDBJ whole genome shotgun (WGS) entry which is preliminary data.</text>
</comment>
<feature type="compositionally biased region" description="Polar residues" evidence="1">
    <location>
        <begin position="255"/>
        <end position="290"/>
    </location>
</feature>
<evidence type="ECO:0000259" key="2">
    <source>
        <dbReference type="Pfam" id="PF06350"/>
    </source>
</evidence>
<keyword evidence="5" id="KW-1185">Reference proteome</keyword>
<dbReference type="PANTHER" id="PTHR23025">
    <property type="entry name" value="TRIACYLGLYCEROL LIPASE"/>
    <property type="match status" value="1"/>
</dbReference>
<proteinExistence type="predicted"/>
<dbReference type="AlphaFoldDB" id="A0A8B6G6L4"/>
<accession>A0A8B6G6L4</accession>
<dbReference type="GO" id="GO:0005829">
    <property type="term" value="C:cytosol"/>
    <property type="evidence" value="ECO:0007669"/>
    <property type="project" value="TreeGrafter"/>
</dbReference>
<dbReference type="Proteomes" id="UP000596742">
    <property type="component" value="Unassembled WGS sequence"/>
</dbReference>
<dbReference type="OrthoDB" id="408631at2759"/>
<feature type="region of interest" description="Disordered" evidence="1">
    <location>
        <begin position="248"/>
        <end position="321"/>
    </location>
</feature>
<dbReference type="GO" id="GO:0004771">
    <property type="term" value="F:sterol ester esterase activity"/>
    <property type="evidence" value="ECO:0007669"/>
    <property type="project" value="TreeGrafter"/>
</dbReference>
<feature type="region of interest" description="Disordered" evidence="1">
    <location>
        <begin position="333"/>
        <end position="364"/>
    </location>
</feature>
<name>A0A8B6G6L4_MYTGA</name>
<dbReference type="EC" id="3.1.1.79" evidence="4"/>